<reference evidence="1 2" key="1">
    <citation type="journal article" date="2016" name="Nat. Commun.">
        <title>Thousands of microbial genomes shed light on interconnected biogeochemical processes in an aquifer system.</title>
        <authorList>
            <person name="Anantharaman K."/>
            <person name="Brown C.T."/>
            <person name="Hug L.A."/>
            <person name="Sharon I."/>
            <person name="Castelle C.J."/>
            <person name="Probst A.J."/>
            <person name="Thomas B.C."/>
            <person name="Singh A."/>
            <person name="Wilkins M.J."/>
            <person name="Karaoz U."/>
            <person name="Brodie E.L."/>
            <person name="Williams K.H."/>
            <person name="Hubbard S.S."/>
            <person name="Banfield J.F."/>
        </authorList>
    </citation>
    <scope>NUCLEOTIDE SEQUENCE [LARGE SCALE GENOMIC DNA]</scope>
</reference>
<evidence type="ECO:0008006" key="3">
    <source>
        <dbReference type="Google" id="ProtNLM"/>
    </source>
</evidence>
<evidence type="ECO:0000313" key="1">
    <source>
        <dbReference type="EMBL" id="OGC68635.1"/>
    </source>
</evidence>
<comment type="caution">
    <text evidence="1">The sequence shown here is derived from an EMBL/GenBank/DDBJ whole genome shotgun (WGS) entry which is preliminary data.</text>
</comment>
<name>A0A1F4WGP2_UNCKA</name>
<gene>
    <name evidence="1" type="ORF">A2415_03900</name>
</gene>
<dbReference type="AlphaFoldDB" id="A0A1F4WGP2"/>
<dbReference type="EMBL" id="MEWA01000036">
    <property type="protein sequence ID" value="OGC68635.1"/>
    <property type="molecule type" value="Genomic_DNA"/>
</dbReference>
<evidence type="ECO:0000313" key="2">
    <source>
        <dbReference type="Proteomes" id="UP000179113"/>
    </source>
</evidence>
<protein>
    <recommendedName>
        <fullName evidence="3">HTH cro/C1-type domain-containing protein</fullName>
    </recommendedName>
</protein>
<accession>A0A1F4WGP2</accession>
<sequence length="380" mass="43702">MEGTLAGLLQKYFKKEKGYYVFKNGMSLNGLALAMWEHLGYQGMETSTLSRVIHGERLFTAEQLHAFCHILEIPEIESWELWEALKYEVYKRFDIQGDHLNPNGDFLGKFNNEVLEIRRARKLGEPHLAQEWIKINIDQLNNLLSASHGNTHKEILKIYAKLLIEKMWLLADTASGSELADNTLTIAKELEKISVDLHESCFATKAKVLTANMYYLCGNFKKSVFNKKTDWNFENANYYKGLALRNNALSYAHLNLENEFKTTKKEIFENLTLLPLNISCVALEGIARGEACLKHFNDSFCTLHLCKKLQKHMEDTNGDYEKLRKIQIARTEIYLGNKSGLYTSKNYLDKLARETILLAEDRGYTRHAEKIKALTRSVSS</sequence>
<proteinExistence type="predicted"/>
<dbReference type="Proteomes" id="UP000179113">
    <property type="component" value="Unassembled WGS sequence"/>
</dbReference>
<organism evidence="1 2">
    <name type="scientific">candidate division WWE3 bacterium RIFOXYC1_FULL_39_7</name>
    <dbReference type="NCBI Taxonomy" id="1802643"/>
    <lineage>
        <taxon>Bacteria</taxon>
        <taxon>Katanobacteria</taxon>
    </lineage>
</organism>